<name>A0A328PDR2_9EURY</name>
<dbReference type="InterPro" id="IPR016161">
    <property type="entry name" value="Ald_DH/histidinol_DH"/>
</dbReference>
<evidence type="ECO:0000313" key="15">
    <source>
        <dbReference type="Proteomes" id="UP000249782"/>
    </source>
</evidence>
<dbReference type="FunFam" id="3.40.309.10:FF:000010">
    <property type="entry name" value="Gamma-aminobutyraldehyde dehydrogenase"/>
    <property type="match status" value="1"/>
</dbReference>
<dbReference type="InterPro" id="IPR029510">
    <property type="entry name" value="Ald_DH_CS_GLU"/>
</dbReference>
<dbReference type="AlphaFoldDB" id="A0A328PDR2"/>
<organism evidence="14 15">
    <name type="scientific">Methanothermobacter tenebrarum</name>
    <dbReference type="NCBI Taxonomy" id="680118"/>
    <lineage>
        <taxon>Archaea</taxon>
        <taxon>Methanobacteriati</taxon>
        <taxon>Methanobacteriota</taxon>
        <taxon>Methanomada group</taxon>
        <taxon>Methanobacteria</taxon>
        <taxon>Methanobacteriales</taxon>
        <taxon>Methanobacteriaceae</taxon>
        <taxon>Methanothermobacter</taxon>
    </lineage>
</organism>
<comment type="pathway">
    <text evidence="9">Aromatic compound metabolism; naphthalene degradation.</text>
</comment>
<dbReference type="InterPro" id="IPR016162">
    <property type="entry name" value="Ald_DH_N"/>
</dbReference>
<evidence type="ECO:0000256" key="5">
    <source>
        <dbReference type="ARBA" id="ARBA00019663"/>
    </source>
</evidence>
<dbReference type="RefSeq" id="WP_112093610.1">
    <property type="nucleotide sequence ID" value="NZ_QLOE01000003.1"/>
</dbReference>
<dbReference type="EC" id="1.2.1.22" evidence="4"/>
<evidence type="ECO:0000256" key="2">
    <source>
        <dbReference type="ARBA" id="ARBA00009986"/>
    </source>
</evidence>
<dbReference type="UniPathway" id="UPA00071"/>
<evidence type="ECO:0000256" key="8">
    <source>
        <dbReference type="ARBA" id="ARBA00023027"/>
    </source>
</evidence>
<comment type="subunit">
    <text evidence="3">Homotetramer.</text>
</comment>
<comment type="caution">
    <text evidence="14">The sequence shown here is derived from an EMBL/GenBank/DDBJ whole genome shotgun (WGS) entry which is preliminary data.</text>
</comment>
<evidence type="ECO:0000313" key="14">
    <source>
        <dbReference type="EMBL" id="RAO79321.1"/>
    </source>
</evidence>
<reference evidence="14 15" key="1">
    <citation type="submission" date="2018-06" db="EMBL/GenBank/DDBJ databases">
        <title>Draft genome sequence of hyperthermophilic methanogen Methanothermobacter tenebrarum sp. MCM-B 1447.</title>
        <authorList>
            <person name="Pore S.D."/>
            <person name="Dagar S."/>
            <person name="Dhakephalkar P.K."/>
        </authorList>
    </citation>
    <scope>NUCLEOTIDE SEQUENCE [LARGE SCALE GENOMIC DNA]</scope>
    <source>
        <strain evidence="14 15">MCM B 1447</strain>
    </source>
</reference>
<evidence type="ECO:0000256" key="12">
    <source>
        <dbReference type="RuleBase" id="RU003345"/>
    </source>
</evidence>
<dbReference type="InterPro" id="IPR016160">
    <property type="entry name" value="Ald_DH_CS_CYS"/>
</dbReference>
<keyword evidence="8" id="KW-0520">NAD</keyword>
<evidence type="ECO:0000256" key="6">
    <source>
        <dbReference type="ARBA" id="ARBA00022797"/>
    </source>
</evidence>
<dbReference type="NCBIfam" id="NF040648">
    <property type="entry name" value="lactal_redase_Meth"/>
    <property type="match status" value="1"/>
</dbReference>
<proteinExistence type="inferred from homology"/>
<accession>A0A328PDR2</accession>
<dbReference type="OrthoDB" id="6342at2157"/>
<dbReference type="FunFam" id="3.40.605.10:FF:000007">
    <property type="entry name" value="NAD/NADP-dependent betaine aldehyde dehydrogenase"/>
    <property type="match status" value="1"/>
</dbReference>
<feature type="active site" evidence="11">
    <location>
        <position position="243"/>
    </location>
</feature>
<dbReference type="PROSITE" id="PS00070">
    <property type="entry name" value="ALDEHYDE_DEHYDR_CYS"/>
    <property type="match status" value="1"/>
</dbReference>
<dbReference type="PROSITE" id="PS00687">
    <property type="entry name" value="ALDEHYDE_DEHYDR_GLU"/>
    <property type="match status" value="1"/>
</dbReference>
<dbReference type="EMBL" id="QLOE01000003">
    <property type="protein sequence ID" value="RAO79321.1"/>
    <property type="molecule type" value="Genomic_DNA"/>
</dbReference>
<dbReference type="PANTHER" id="PTHR42991:SF1">
    <property type="entry name" value="ALDEHYDE DEHYDROGENASE"/>
    <property type="match status" value="1"/>
</dbReference>
<evidence type="ECO:0000259" key="13">
    <source>
        <dbReference type="Pfam" id="PF00171"/>
    </source>
</evidence>
<dbReference type="GO" id="GO:0008911">
    <property type="term" value="F:lactaldehyde dehydrogenase (NAD+) activity"/>
    <property type="evidence" value="ECO:0007669"/>
    <property type="project" value="UniProtKB-EC"/>
</dbReference>
<dbReference type="Gene3D" id="3.40.605.10">
    <property type="entry name" value="Aldehyde Dehydrogenase, Chain A, domain 1"/>
    <property type="match status" value="1"/>
</dbReference>
<feature type="domain" description="Aldehyde dehydrogenase" evidence="13">
    <location>
        <begin position="12"/>
        <end position="463"/>
    </location>
</feature>
<sequence>MKMLINGRLKGEEKIEIRNPYNNEIIDKVPAASKEDTREAILAAKKAKDKMISLTARRISEALYDTSQELKKRSKEFSHLLALDSGKPIKAAQDEVKRSIETLKLSAEESKRIYGETIPMDAGIGGKDFIGFTVKLPLGVIAAITPFNYPLNLAIHKVGPALASKNSVILKPSLKAPLSALKIGEILDEYFPPGAINVLTGKASIIGDELLKSEDIDKISFTGGFKTGKMIAEKSGMKKITLELGGNDPLIVLKDANIEKAVEGTIRGSYLYSGQICIAVKRIIVDEKIADEFVQKLVKETSKLKIGDPLDPKTDIGPLIDEKAAINIERLVSEAIDEGAELLYGGGRDGNLFEPTVLDNVRPSMRLVREETFGPVSPIIRVKDADEALKVANSTCYALQAGIFTENIHEALRFASELEAGAVLINKQSTYRVDHMPFGGFDCSGIGKEGVKYAIEDMTRTKLIIFNKK</sequence>
<keyword evidence="7 12" id="KW-0560">Oxidoreductase</keyword>
<gene>
    <name evidence="14" type="ORF">DPC56_03135</name>
</gene>
<evidence type="ECO:0000256" key="3">
    <source>
        <dbReference type="ARBA" id="ARBA00011881"/>
    </source>
</evidence>
<keyword evidence="15" id="KW-1185">Reference proteome</keyword>
<comment type="pathway">
    <text evidence="1">Cofactor biosynthesis; coenzyme F420 biosynthesis.</text>
</comment>
<dbReference type="Pfam" id="PF00171">
    <property type="entry name" value="Aldedh"/>
    <property type="match status" value="1"/>
</dbReference>
<protein>
    <recommendedName>
        <fullName evidence="5">Lactaldehyde dehydrogenase</fullName>
        <ecNumber evidence="4">1.2.1.22</ecNumber>
    </recommendedName>
</protein>
<evidence type="ECO:0000256" key="9">
    <source>
        <dbReference type="ARBA" id="ARBA00035632"/>
    </source>
</evidence>
<keyword evidence="6" id="KW-0058">Aromatic hydrocarbons catabolism</keyword>
<dbReference type="SUPFAM" id="SSF53720">
    <property type="entry name" value="ALDH-like"/>
    <property type="match status" value="1"/>
</dbReference>
<comment type="catalytic activity">
    <reaction evidence="10">
        <text>(S)-lactaldehyde + NAD(+) + H2O = (S)-lactate + NADH + 2 H(+)</text>
        <dbReference type="Rhea" id="RHEA:14277"/>
        <dbReference type="ChEBI" id="CHEBI:15377"/>
        <dbReference type="ChEBI" id="CHEBI:15378"/>
        <dbReference type="ChEBI" id="CHEBI:16651"/>
        <dbReference type="ChEBI" id="CHEBI:18041"/>
        <dbReference type="ChEBI" id="CHEBI:57540"/>
        <dbReference type="ChEBI" id="CHEBI:57945"/>
        <dbReference type="EC" id="1.2.1.22"/>
    </reaction>
</comment>
<dbReference type="PANTHER" id="PTHR42991">
    <property type="entry name" value="ALDEHYDE DEHYDROGENASE"/>
    <property type="match status" value="1"/>
</dbReference>
<dbReference type="Gene3D" id="3.40.309.10">
    <property type="entry name" value="Aldehyde Dehydrogenase, Chain A, domain 2"/>
    <property type="match status" value="1"/>
</dbReference>
<dbReference type="InterPro" id="IPR015590">
    <property type="entry name" value="Aldehyde_DH_dom"/>
</dbReference>
<evidence type="ECO:0000256" key="10">
    <source>
        <dbReference type="ARBA" id="ARBA00049147"/>
    </source>
</evidence>
<evidence type="ECO:0000256" key="11">
    <source>
        <dbReference type="PROSITE-ProRule" id="PRU10007"/>
    </source>
</evidence>
<dbReference type="InterPro" id="IPR016163">
    <property type="entry name" value="Ald_DH_C"/>
</dbReference>
<evidence type="ECO:0000256" key="1">
    <source>
        <dbReference type="ARBA" id="ARBA00005036"/>
    </source>
</evidence>
<dbReference type="InterPro" id="IPR051020">
    <property type="entry name" value="ALDH-related_metabolic_enz"/>
</dbReference>
<comment type="similarity">
    <text evidence="2 12">Belongs to the aldehyde dehydrogenase family.</text>
</comment>
<dbReference type="Proteomes" id="UP000249782">
    <property type="component" value="Unassembled WGS sequence"/>
</dbReference>
<evidence type="ECO:0000256" key="4">
    <source>
        <dbReference type="ARBA" id="ARBA00013052"/>
    </source>
</evidence>
<evidence type="ECO:0000256" key="7">
    <source>
        <dbReference type="ARBA" id="ARBA00023002"/>
    </source>
</evidence>
<dbReference type="InterPro" id="IPR053404">
    <property type="entry name" value="Lactaldehyde_DH"/>
</dbReference>